<sequence length="120" mass="12406">MDMPESSFEGLEVPPPNVKMAPLAAVIVEPTRERPADVLVQAEIHIAYGRTNQAAALLEEAIKEEPLPAAAAAAGVAAAAALAAEMDAKYVEDLLSDKDEPAPVVEADPAPEPAAQAPDD</sequence>
<dbReference type="EMBL" id="BKCJ011444555">
    <property type="protein sequence ID" value="GFD34271.1"/>
    <property type="molecule type" value="Genomic_DNA"/>
</dbReference>
<organism evidence="2">
    <name type="scientific">Tanacetum cinerariifolium</name>
    <name type="common">Dalmatian daisy</name>
    <name type="synonym">Chrysanthemum cinerariifolium</name>
    <dbReference type="NCBI Taxonomy" id="118510"/>
    <lineage>
        <taxon>Eukaryota</taxon>
        <taxon>Viridiplantae</taxon>
        <taxon>Streptophyta</taxon>
        <taxon>Embryophyta</taxon>
        <taxon>Tracheophyta</taxon>
        <taxon>Spermatophyta</taxon>
        <taxon>Magnoliopsida</taxon>
        <taxon>eudicotyledons</taxon>
        <taxon>Gunneridae</taxon>
        <taxon>Pentapetalae</taxon>
        <taxon>asterids</taxon>
        <taxon>campanulids</taxon>
        <taxon>Asterales</taxon>
        <taxon>Asteraceae</taxon>
        <taxon>Asteroideae</taxon>
        <taxon>Anthemideae</taxon>
        <taxon>Anthemidinae</taxon>
        <taxon>Tanacetum</taxon>
    </lineage>
</organism>
<evidence type="ECO:0000313" key="2">
    <source>
        <dbReference type="EMBL" id="GFD34271.1"/>
    </source>
</evidence>
<name>A0A699VMA2_TANCI</name>
<protein>
    <submittedName>
        <fullName evidence="2">Uncharacterized protein</fullName>
    </submittedName>
</protein>
<gene>
    <name evidence="2" type="ORF">Tci_906240</name>
</gene>
<evidence type="ECO:0000256" key="1">
    <source>
        <dbReference type="SAM" id="MobiDB-lite"/>
    </source>
</evidence>
<accession>A0A699VMA2</accession>
<reference evidence="2" key="1">
    <citation type="journal article" date="2019" name="Sci. Rep.">
        <title>Draft genome of Tanacetum cinerariifolium, the natural source of mosquito coil.</title>
        <authorList>
            <person name="Yamashiro T."/>
            <person name="Shiraishi A."/>
            <person name="Satake H."/>
            <person name="Nakayama K."/>
        </authorList>
    </citation>
    <scope>NUCLEOTIDE SEQUENCE</scope>
</reference>
<proteinExistence type="predicted"/>
<comment type="caution">
    <text evidence="2">The sequence shown here is derived from an EMBL/GenBank/DDBJ whole genome shotgun (WGS) entry which is preliminary data.</text>
</comment>
<feature type="non-terminal residue" evidence="2">
    <location>
        <position position="120"/>
    </location>
</feature>
<feature type="region of interest" description="Disordered" evidence="1">
    <location>
        <begin position="93"/>
        <end position="120"/>
    </location>
</feature>
<feature type="compositionally biased region" description="Low complexity" evidence="1">
    <location>
        <begin position="102"/>
        <end position="120"/>
    </location>
</feature>
<dbReference type="AlphaFoldDB" id="A0A699VMA2"/>